<dbReference type="Gene3D" id="2.60.120.10">
    <property type="entry name" value="Jelly Rolls"/>
    <property type="match status" value="1"/>
</dbReference>
<evidence type="ECO:0000256" key="2">
    <source>
        <dbReference type="ARBA" id="ARBA00023125"/>
    </source>
</evidence>
<dbReference type="GO" id="GO:0003700">
    <property type="term" value="F:DNA-binding transcription factor activity"/>
    <property type="evidence" value="ECO:0007669"/>
    <property type="project" value="InterPro"/>
</dbReference>
<reference evidence="5" key="1">
    <citation type="submission" date="2020-08" db="EMBL/GenBank/DDBJ databases">
        <title>Genome public.</title>
        <authorList>
            <person name="Liu C."/>
            <person name="Sun Q."/>
        </authorList>
    </citation>
    <scope>NUCLEOTIDE SEQUENCE</scope>
    <source>
        <strain evidence="5">BX12</strain>
    </source>
</reference>
<dbReference type="InterPro" id="IPR014710">
    <property type="entry name" value="RmlC-like_jellyroll"/>
</dbReference>
<dbReference type="InterPro" id="IPR003313">
    <property type="entry name" value="AraC-bd"/>
</dbReference>
<feature type="domain" description="HTH araC/xylS-type" evidence="4">
    <location>
        <begin position="185"/>
        <end position="283"/>
    </location>
</feature>
<evidence type="ECO:0000259" key="4">
    <source>
        <dbReference type="PROSITE" id="PS01124"/>
    </source>
</evidence>
<dbReference type="EMBL" id="JACRYT010000031">
    <property type="protein sequence ID" value="MBC6681294.1"/>
    <property type="molecule type" value="Genomic_DNA"/>
</dbReference>
<dbReference type="InterPro" id="IPR037923">
    <property type="entry name" value="HTH-like"/>
</dbReference>
<keyword evidence="6" id="KW-1185">Reference proteome</keyword>
<dbReference type="PANTHER" id="PTHR43280">
    <property type="entry name" value="ARAC-FAMILY TRANSCRIPTIONAL REGULATOR"/>
    <property type="match status" value="1"/>
</dbReference>
<evidence type="ECO:0000256" key="3">
    <source>
        <dbReference type="ARBA" id="ARBA00023163"/>
    </source>
</evidence>
<dbReference type="Pfam" id="PF12833">
    <property type="entry name" value="HTH_18"/>
    <property type="match status" value="1"/>
</dbReference>
<protein>
    <submittedName>
        <fullName evidence="5">Helix-turn-helix domain-containing protein</fullName>
    </submittedName>
</protein>
<accession>A0A923NMI8</accession>
<dbReference type="InterPro" id="IPR018060">
    <property type="entry name" value="HTH_AraC"/>
</dbReference>
<dbReference type="SUPFAM" id="SSF51215">
    <property type="entry name" value="Regulatory protein AraC"/>
    <property type="match status" value="1"/>
</dbReference>
<dbReference type="InterPro" id="IPR018062">
    <property type="entry name" value="HTH_AraC-typ_CS"/>
</dbReference>
<dbReference type="SMART" id="SM00342">
    <property type="entry name" value="HTH_ARAC"/>
    <property type="match status" value="1"/>
</dbReference>
<dbReference type="AlphaFoldDB" id="A0A923NMI8"/>
<evidence type="ECO:0000313" key="6">
    <source>
        <dbReference type="Proteomes" id="UP000602647"/>
    </source>
</evidence>
<dbReference type="RefSeq" id="WP_187304388.1">
    <property type="nucleotide sequence ID" value="NZ_JACRYT010000031.1"/>
</dbReference>
<dbReference type="PRINTS" id="PR00032">
    <property type="entry name" value="HTHARAC"/>
</dbReference>
<dbReference type="Pfam" id="PF02311">
    <property type="entry name" value="AraC_binding"/>
    <property type="match status" value="1"/>
</dbReference>
<dbReference type="InterPro" id="IPR020449">
    <property type="entry name" value="Tscrpt_reg_AraC-type_HTH"/>
</dbReference>
<proteinExistence type="predicted"/>
<dbReference type="GO" id="GO:0043565">
    <property type="term" value="F:sequence-specific DNA binding"/>
    <property type="evidence" value="ECO:0007669"/>
    <property type="project" value="InterPro"/>
</dbReference>
<gene>
    <name evidence="5" type="ORF">H9L42_15905</name>
</gene>
<organism evidence="5 6">
    <name type="scientific">Zhenpiania hominis</name>
    <dbReference type="NCBI Taxonomy" id="2763644"/>
    <lineage>
        <taxon>Bacteria</taxon>
        <taxon>Bacillati</taxon>
        <taxon>Bacillota</taxon>
        <taxon>Clostridia</taxon>
        <taxon>Peptostreptococcales</taxon>
        <taxon>Anaerovoracaceae</taxon>
        <taxon>Zhenpiania</taxon>
    </lineage>
</organism>
<dbReference type="SUPFAM" id="SSF46689">
    <property type="entry name" value="Homeodomain-like"/>
    <property type="match status" value="2"/>
</dbReference>
<sequence length="575" mass="66205">MLFEQIAYMENLPFELSFLNVGEESRHCHKEVELLFVLRGVTHYRIYHMDYELNPGDLIIADAEDLHQIHDSSENILLLSVHVDTGRFDLLYPNIRYMFFVCEECMEGPAGNRQLLQSKLAILKQQLAKLAIDYTRAKLDVPLLTREIRDVVSTMVTHFQGFYMEDYQYKTSPQDLRPEDLQRLCRVTRYIMLHYREKIALDDIAAMEHLSPYYMSHLIREHLGFNFQNFVNAIRLEFAEKQLVFTNKTLTQISQDCGFSSPNYFNKCFSAWHGETPSQYRKNYVPCERSYKNPFTEEYALSLLEPYLYVSGAEKKRSRSLTVEAGFEADGFLSFQEVFSPIIVIDSAESALSLGFCQKELQQIRPASFLLTESFTGKNRALAAAVIQRLTAMGFSIAYNPKNPEILSAPKTSPAAVFQQILEERHRWVLLWGEENSLFLAGDFPSPIYDFYSFFSELKAPLVQVHKNYTLIKSPSDRFLIFYNPDPDTSLQVHLPAEILPKHTALFQWELSSRDDVLSTLRQIVPADRISSFLSQKIKQQGTGPMRVSLPNKKHAPVADFSIPPGTVVVFDILI</sequence>
<dbReference type="Proteomes" id="UP000602647">
    <property type="component" value="Unassembled WGS sequence"/>
</dbReference>
<dbReference type="PANTHER" id="PTHR43280:SF34">
    <property type="entry name" value="ARAC-FAMILY TRANSCRIPTIONAL REGULATOR"/>
    <property type="match status" value="1"/>
</dbReference>
<comment type="caution">
    <text evidence="5">The sequence shown here is derived from an EMBL/GenBank/DDBJ whole genome shotgun (WGS) entry which is preliminary data.</text>
</comment>
<evidence type="ECO:0000313" key="5">
    <source>
        <dbReference type="EMBL" id="MBC6681294.1"/>
    </source>
</evidence>
<keyword evidence="3" id="KW-0804">Transcription</keyword>
<keyword evidence="1" id="KW-0805">Transcription regulation</keyword>
<keyword evidence="2" id="KW-0238">DNA-binding</keyword>
<dbReference type="InterPro" id="IPR009057">
    <property type="entry name" value="Homeodomain-like_sf"/>
</dbReference>
<dbReference type="PROSITE" id="PS00041">
    <property type="entry name" value="HTH_ARAC_FAMILY_1"/>
    <property type="match status" value="1"/>
</dbReference>
<evidence type="ECO:0000256" key="1">
    <source>
        <dbReference type="ARBA" id="ARBA00023015"/>
    </source>
</evidence>
<dbReference type="PROSITE" id="PS01124">
    <property type="entry name" value="HTH_ARAC_FAMILY_2"/>
    <property type="match status" value="1"/>
</dbReference>
<name>A0A923NMI8_9FIRM</name>
<dbReference type="Gene3D" id="1.10.10.60">
    <property type="entry name" value="Homeodomain-like"/>
    <property type="match status" value="2"/>
</dbReference>